<accession>K1SFK8</accession>
<evidence type="ECO:0000256" key="1">
    <source>
        <dbReference type="SAM" id="Phobius"/>
    </source>
</evidence>
<sequence>MAWYEIFIVSVGLSLDVFTYALYKGAMLSRLDKKQILKMILLFT</sequence>
<name>K1SFK8_9ZZZZ</name>
<keyword evidence="1" id="KW-0812">Transmembrane</keyword>
<evidence type="ECO:0000313" key="2">
    <source>
        <dbReference type="EMBL" id="EKC54159.1"/>
    </source>
</evidence>
<gene>
    <name evidence="2" type="ORF">LEA_15992</name>
</gene>
<dbReference type="AlphaFoldDB" id="K1SFK8"/>
<reference evidence="2" key="1">
    <citation type="journal article" date="2013" name="Environ. Microbiol.">
        <title>Microbiota from the distal guts of lean and obese adolescents exhibit partial functional redundancy besides clear differences in community structure.</title>
        <authorList>
            <person name="Ferrer M."/>
            <person name="Ruiz A."/>
            <person name="Lanza F."/>
            <person name="Haange S.B."/>
            <person name="Oberbach A."/>
            <person name="Till H."/>
            <person name="Bargiela R."/>
            <person name="Campoy C."/>
            <person name="Segura M.T."/>
            <person name="Richter M."/>
            <person name="von Bergen M."/>
            <person name="Seifert J."/>
            <person name="Suarez A."/>
        </authorList>
    </citation>
    <scope>NUCLEOTIDE SEQUENCE</scope>
</reference>
<dbReference type="EMBL" id="AJWY01010929">
    <property type="protein sequence ID" value="EKC54159.1"/>
    <property type="molecule type" value="Genomic_DNA"/>
</dbReference>
<keyword evidence="1" id="KW-0472">Membrane</keyword>
<feature type="transmembrane region" description="Helical" evidence="1">
    <location>
        <begin position="6"/>
        <end position="23"/>
    </location>
</feature>
<keyword evidence="1" id="KW-1133">Transmembrane helix</keyword>
<feature type="non-terminal residue" evidence="2">
    <location>
        <position position="44"/>
    </location>
</feature>
<organism evidence="2">
    <name type="scientific">human gut metagenome</name>
    <dbReference type="NCBI Taxonomy" id="408170"/>
    <lineage>
        <taxon>unclassified sequences</taxon>
        <taxon>metagenomes</taxon>
        <taxon>organismal metagenomes</taxon>
    </lineage>
</organism>
<comment type="caution">
    <text evidence="2">The sequence shown here is derived from an EMBL/GenBank/DDBJ whole genome shotgun (WGS) entry which is preliminary data.</text>
</comment>
<protein>
    <submittedName>
        <fullName evidence="2">Uncharacterized protein</fullName>
    </submittedName>
</protein>
<proteinExistence type="predicted"/>